<keyword evidence="3" id="KW-1185">Reference proteome</keyword>
<dbReference type="STRING" id="1766.XA26_10990"/>
<protein>
    <submittedName>
        <fullName evidence="2">Uncharacterized protein</fullName>
    </submittedName>
</protein>
<reference evidence="2 3" key="1">
    <citation type="journal article" date="2015" name="MBio">
        <title>Enzymatic Degradation of Phenazines Can Generate Energy and Protect Sensitive Organisms from Toxicity.</title>
        <authorList>
            <person name="Costa K.C."/>
            <person name="Bergkessel M."/>
            <person name="Saunders S."/>
            <person name="Korlach J."/>
            <person name="Newman D.K."/>
        </authorList>
    </citation>
    <scope>NUCLEOTIDE SEQUENCE [LARGE SCALE GENOMIC DNA]</scope>
    <source>
        <strain evidence="2 3">CT6</strain>
    </source>
</reference>
<proteinExistence type="predicted"/>
<organism evidence="2 3">
    <name type="scientific">Mycolicibacterium fortuitum</name>
    <name type="common">Mycobacterium fortuitum</name>
    <dbReference type="NCBI Taxonomy" id="1766"/>
    <lineage>
        <taxon>Bacteria</taxon>
        <taxon>Bacillati</taxon>
        <taxon>Actinomycetota</taxon>
        <taxon>Actinomycetes</taxon>
        <taxon>Mycobacteriales</taxon>
        <taxon>Mycobacteriaceae</taxon>
        <taxon>Mycolicibacterium</taxon>
    </lineage>
</organism>
<evidence type="ECO:0000313" key="2">
    <source>
        <dbReference type="EMBL" id="ALI24952.1"/>
    </source>
</evidence>
<dbReference type="KEGG" id="mft:XA26_10990"/>
<accession>A0A0N9Y6H1</accession>
<sequence length="57" mass="6541">MRRRRTAPKTGPGAVPSRLEEDRACGPASWLRWYTQLCECLMPLPRFPLRRESPTAA</sequence>
<dbReference type="AlphaFoldDB" id="A0A0N9Y6H1"/>
<feature type="region of interest" description="Disordered" evidence="1">
    <location>
        <begin position="1"/>
        <end position="21"/>
    </location>
</feature>
<dbReference type="Proteomes" id="UP000057134">
    <property type="component" value="Chromosome"/>
</dbReference>
<evidence type="ECO:0000256" key="1">
    <source>
        <dbReference type="SAM" id="MobiDB-lite"/>
    </source>
</evidence>
<evidence type="ECO:0000313" key="3">
    <source>
        <dbReference type="Proteomes" id="UP000057134"/>
    </source>
</evidence>
<gene>
    <name evidence="2" type="ORF">XA26_10990</name>
</gene>
<name>A0A0N9Y6H1_MYCFO</name>
<dbReference type="EMBL" id="CP011269">
    <property type="protein sequence ID" value="ALI24952.1"/>
    <property type="molecule type" value="Genomic_DNA"/>
</dbReference>